<comment type="caution">
    <text evidence="3">The sequence shown here is derived from an EMBL/GenBank/DDBJ whole genome shotgun (WGS) entry which is preliminary data.</text>
</comment>
<dbReference type="InterPro" id="IPR011051">
    <property type="entry name" value="RmlC_Cupin_sf"/>
</dbReference>
<dbReference type="EMBL" id="BMEG01000004">
    <property type="protein sequence ID" value="GGD70633.1"/>
    <property type="molecule type" value="Genomic_DNA"/>
</dbReference>
<dbReference type="Gene3D" id="2.60.120.10">
    <property type="entry name" value="Jelly Rolls"/>
    <property type="match status" value="1"/>
</dbReference>
<organism evidence="3 4">
    <name type="scientific">Caballeronia grimmiae</name>
    <dbReference type="NCBI Taxonomy" id="1071679"/>
    <lineage>
        <taxon>Bacteria</taxon>
        <taxon>Pseudomonadati</taxon>
        <taxon>Pseudomonadota</taxon>
        <taxon>Betaproteobacteria</taxon>
        <taxon>Burkholderiales</taxon>
        <taxon>Burkholderiaceae</taxon>
        <taxon>Caballeronia</taxon>
    </lineage>
</organism>
<reference evidence="2" key="1">
    <citation type="journal article" date="2014" name="Int. J. Syst. Evol. Microbiol.">
        <title>Complete genome of a new Firmicutes species belonging to the dominant human colonic microbiota ('Ruminococcus bicirculans') reveals two chromosomes and a selective capacity to utilize plant glucans.</title>
        <authorList>
            <consortium name="NISC Comparative Sequencing Program"/>
            <person name="Wegmann U."/>
            <person name="Louis P."/>
            <person name="Goesmann A."/>
            <person name="Henrissat B."/>
            <person name="Duncan S.H."/>
            <person name="Flint H.J."/>
        </authorList>
    </citation>
    <scope>NUCLEOTIDE SEQUENCE</scope>
    <source>
        <strain evidence="2">CGMCC 1.11013</strain>
    </source>
</reference>
<keyword evidence="5" id="KW-1185">Reference proteome</keyword>
<reference evidence="2" key="4">
    <citation type="submission" date="2024-05" db="EMBL/GenBank/DDBJ databases">
        <authorList>
            <person name="Sun Q."/>
            <person name="Zhou Y."/>
        </authorList>
    </citation>
    <scope>NUCLEOTIDE SEQUENCE</scope>
    <source>
        <strain evidence="2">CGMCC 1.11013</strain>
    </source>
</reference>
<evidence type="ECO:0000313" key="2">
    <source>
        <dbReference type="EMBL" id="GGD70633.1"/>
    </source>
</evidence>
<proteinExistence type="predicted"/>
<dbReference type="InterPro" id="IPR014710">
    <property type="entry name" value="RmlC-like_jellyroll"/>
</dbReference>
<dbReference type="SUPFAM" id="SSF51182">
    <property type="entry name" value="RmlC-like cupins"/>
    <property type="match status" value="1"/>
</dbReference>
<evidence type="ECO:0000313" key="4">
    <source>
        <dbReference type="Proteomes" id="UP000027439"/>
    </source>
</evidence>
<dbReference type="CDD" id="cd20302">
    <property type="entry name" value="cupin_DAD"/>
    <property type="match status" value="1"/>
</dbReference>
<evidence type="ECO:0000313" key="3">
    <source>
        <dbReference type="EMBL" id="KDR29118.1"/>
    </source>
</evidence>
<feature type="domain" description="ChrR-like cupin" evidence="1">
    <location>
        <begin position="31"/>
        <end position="125"/>
    </location>
</feature>
<dbReference type="Proteomes" id="UP000597138">
    <property type="component" value="Unassembled WGS sequence"/>
</dbReference>
<dbReference type="InterPro" id="IPR025979">
    <property type="entry name" value="ChrR-like_cupin_dom"/>
</dbReference>
<evidence type="ECO:0000259" key="1">
    <source>
        <dbReference type="Pfam" id="PF12973"/>
    </source>
</evidence>
<dbReference type="AlphaFoldDB" id="A0A069NKW7"/>
<dbReference type="RefSeq" id="WP_035968793.1">
    <property type="nucleotide sequence ID" value="NZ_BMEG01000004.1"/>
</dbReference>
<dbReference type="STRING" id="1071679.BG57_18460"/>
<dbReference type="Proteomes" id="UP000027439">
    <property type="component" value="Unassembled WGS sequence"/>
</dbReference>
<dbReference type="eggNOG" id="COG1917">
    <property type="taxonomic scope" value="Bacteria"/>
</dbReference>
<dbReference type="Pfam" id="PF12973">
    <property type="entry name" value="Cupin_7"/>
    <property type="match status" value="1"/>
</dbReference>
<reference evidence="3 4" key="2">
    <citation type="submission" date="2014-03" db="EMBL/GenBank/DDBJ databases">
        <title>Draft Genome Sequences of Four Burkholderia Strains.</title>
        <authorList>
            <person name="Liu X.Y."/>
            <person name="Li C.X."/>
            <person name="Xu J.H."/>
        </authorList>
    </citation>
    <scope>NUCLEOTIDE SEQUENCE [LARGE SCALE GENOMIC DNA]</scope>
    <source>
        <strain evidence="3 4">R27</strain>
    </source>
</reference>
<dbReference type="OrthoDB" id="564955at2"/>
<accession>A0A069NKW7</accession>
<protein>
    <submittedName>
        <fullName evidence="3">Cupin</fullName>
    </submittedName>
</protein>
<reference evidence="5" key="3">
    <citation type="journal article" date="2019" name="Int. J. Syst. Evol. Microbiol.">
        <title>The Global Catalogue of Microorganisms (GCM) 10K type strain sequencing project: providing services to taxonomists for standard genome sequencing and annotation.</title>
        <authorList>
            <consortium name="The Broad Institute Genomics Platform"/>
            <consortium name="The Broad Institute Genome Sequencing Center for Infectious Disease"/>
            <person name="Wu L."/>
            <person name="Ma J."/>
        </authorList>
    </citation>
    <scope>NUCLEOTIDE SEQUENCE [LARGE SCALE GENOMIC DNA]</scope>
    <source>
        <strain evidence="5">CGMCC 1.11013</strain>
    </source>
</reference>
<gene>
    <name evidence="3" type="ORF">BG57_18460</name>
    <name evidence="2" type="ORF">GCM10010985_26400</name>
</gene>
<dbReference type="EMBL" id="JFHE01000032">
    <property type="protein sequence ID" value="KDR29118.1"/>
    <property type="molecule type" value="Genomic_DNA"/>
</dbReference>
<name>A0A069NKW7_9BURK</name>
<sequence>MPAPKPTADAMTPYQYPNPKEAQKEIVVGHAIPTDEREWVPQAENVWFRPLCLNVSTGYWMNLLRVRKSGVLSRHRHPQAVHGMVLKGRWRYLEHDWVATEGSYVFEPPGETHTLYVPEDVEEMITYFQVNGVMFYCDPHGNYTGYEDVFTKVDMCRKHYESVGLGADFVDQFIR</sequence>
<evidence type="ECO:0000313" key="5">
    <source>
        <dbReference type="Proteomes" id="UP000597138"/>
    </source>
</evidence>